<organism evidence="1">
    <name type="scientific">Amphimedon queenslandica</name>
    <name type="common">Sponge</name>
    <dbReference type="NCBI Taxonomy" id="400682"/>
    <lineage>
        <taxon>Eukaryota</taxon>
        <taxon>Metazoa</taxon>
        <taxon>Porifera</taxon>
        <taxon>Demospongiae</taxon>
        <taxon>Heteroscleromorpha</taxon>
        <taxon>Haplosclerida</taxon>
        <taxon>Niphatidae</taxon>
        <taxon>Amphimedon</taxon>
    </lineage>
</organism>
<dbReference type="OrthoDB" id="5981853at2759"/>
<dbReference type="eggNOG" id="ENOG502RUAV">
    <property type="taxonomic scope" value="Eukaryota"/>
</dbReference>
<accession>A0A1X7SRF4</accession>
<evidence type="ECO:0000313" key="1">
    <source>
        <dbReference type="EnsemblMetazoa" id="Aqu2.1.04609_001"/>
    </source>
</evidence>
<dbReference type="AlphaFoldDB" id="A0A1X7SRF4"/>
<proteinExistence type="predicted"/>
<dbReference type="OMA" id="INHALIC"/>
<protein>
    <submittedName>
        <fullName evidence="1">Uncharacterized protein</fullName>
    </submittedName>
</protein>
<dbReference type="InParanoid" id="A0A1X7SRF4"/>
<reference evidence="1" key="1">
    <citation type="submission" date="2017-05" db="UniProtKB">
        <authorList>
            <consortium name="EnsemblMetazoa"/>
        </authorList>
    </citation>
    <scope>IDENTIFICATION</scope>
</reference>
<dbReference type="EnsemblMetazoa" id="Aqu2.1.04609_001">
    <property type="protein sequence ID" value="Aqu2.1.04609_001"/>
    <property type="gene ID" value="Aqu2.1.04609"/>
</dbReference>
<sequence length="299" mass="34024">LSDIQSTAKSHVINEKRSLIREAVSTVSASFSTQNKRLFEISSEKGASSWLTVLPISEHGYYLHKGSFRDALCLRYGWQPPHLPTTCVCHKSFTVEHSLSCPNGGYTIFRHNNLRDLTSQFLCEVCHDVSTEPLLQPVSGESFPQRSINRDEGARLDIAATNFWERNGQRSFFDIRVFNPLAPTNLNVSLRQCYHSHEREKRRTYDQRVRDIEHGCFSPLVFNTLGGLGPTATVVYKRIAALISEKKKLPYNIVIRWVRCHVSFSLLRSTIMLLRGSRQRIPRIDFSSISVAIAEGRVS</sequence>
<name>A0A1X7SRF4_AMPQE</name>